<evidence type="ECO:0000259" key="1">
    <source>
        <dbReference type="Pfam" id="PF12705"/>
    </source>
</evidence>
<dbReference type="Gene3D" id="3.90.320.10">
    <property type="match status" value="1"/>
</dbReference>
<feature type="domain" description="PD-(D/E)XK endonuclease-like" evidence="1">
    <location>
        <begin position="70"/>
        <end position="196"/>
    </location>
</feature>
<evidence type="ECO:0000313" key="2">
    <source>
        <dbReference type="EMBL" id="QJA76291.1"/>
    </source>
</evidence>
<reference evidence="2" key="1">
    <citation type="submission" date="2020-03" db="EMBL/GenBank/DDBJ databases">
        <title>The deep terrestrial virosphere.</title>
        <authorList>
            <person name="Holmfeldt K."/>
            <person name="Nilsson E."/>
            <person name="Simone D."/>
            <person name="Lopez-Fernandez M."/>
            <person name="Wu X."/>
            <person name="de Brujin I."/>
            <person name="Lundin D."/>
            <person name="Andersson A."/>
            <person name="Bertilsson S."/>
            <person name="Dopson M."/>
        </authorList>
    </citation>
    <scope>NUCLEOTIDE SEQUENCE</scope>
    <source>
        <strain evidence="2">MM415A01534</strain>
    </source>
</reference>
<name>A0A6M3K3P2_9ZZZZ</name>
<proteinExistence type="predicted"/>
<dbReference type="InterPro" id="IPR038726">
    <property type="entry name" value="PDDEXK_AddAB-type"/>
</dbReference>
<dbReference type="Pfam" id="PF12705">
    <property type="entry name" value="PDDEXK_1"/>
    <property type="match status" value="1"/>
</dbReference>
<dbReference type="EMBL" id="MT142216">
    <property type="protein sequence ID" value="QJA76291.1"/>
    <property type="molecule type" value="Genomic_DNA"/>
</dbReference>
<protein>
    <submittedName>
        <fullName evidence="2">Putative PD-(D/E)XK nuclease superfamily protein</fullName>
    </submittedName>
</protein>
<dbReference type="AlphaFoldDB" id="A0A6M3K3P2"/>
<dbReference type="InterPro" id="IPR011604">
    <property type="entry name" value="PDDEXK-like_dom_sf"/>
</dbReference>
<gene>
    <name evidence="2" type="ORF">MM415A01534_0006</name>
</gene>
<sequence length="217" mass="24654">MLTSVTNFIKQFFPKFDASAVSEKIAPDRGVGPAELMAEWKEIGKTASRAGTAVHEYARWMFSNNISPQPWPDEIKLDSIGLLTIQLIDACDKIYSKGFLPIEAEKIIFSSRLGLAGTVDLLLKDPAGPVIILDWKTNKELKIENPFETGLPPIDHLEDSNLNHYALQLSIYQYILEAEDYYPAGQEYRRLIVHLTETDNRVYSCKYLKDEIENMLI</sequence>
<accession>A0A6M3K3P2</accession>
<organism evidence="2">
    <name type="scientific">viral metagenome</name>
    <dbReference type="NCBI Taxonomy" id="1070528"/>
    <lineage>
        <taxon>unclassified sequences</taxon>
        <taxon>metagenomes</taxon>
        <taxon>organismal metagenomes</taxon>
    </lineage>
</organism>